<name>A0A1F5MZX8_9BACT</name>
<keyword evidence="1" id="KW-1133">Transmembrane helix</keyword>
<feature type="transmembrane region" description="Helical" evidence="1">
    <location>
        <begin position="110"/>
        <end position="128"/>
    </location>
</feature>
<reference evidence="2 3" key="1">
    <citation type="journal article" date="2016" name="Nat. Commun.">
        <title>Thousands of microbial genomes shed light on interconnected biogeochemical processes in an aquifer system.</title>
        <authorList>
            <person name="Anantharaman K."/>
            <person name="Brown C.T."/>
            <person name="Hug L.A."/>
            <person name="Sharon I."/>
            <person name="Castelle C.J."/>
            <person name="Probst A.J."/>
            <person name="Thomas B.C."/>
            <person name="Singh A."/>
            <person name="Wilkins M.J."/>
            <person name="Karaoz U."/>
            <person name="Brodie E.L."/>
            <person name="Williams K.H."/>
            <person name="Hubbard S.S."/>
            <person name="Banfield J.F."/>
        </authorList>
    </citation>
    <scope>NUCLEOTIDE SEQUENCE [LARGE SCALE GENOMIC DNA]</scope>
</reference>
<sequence>MERSMHAQSCAVQVRLRQRRSDSPTFVGGKLCLARVFEHEAPLTRGAGRMFGNYGLIFKEFLAMICFMSPELRLSSLLSKVEKAKKIGFVLTPLATGLTVWEAASANPLAVVYGACAVVLAGATVVNIRTARRFRLGIQS</sequence>
<dbReference type="Proteomes" id="UP000177135">
    <property type="component" value="Unassembled WGS sequence"/>
</dbReference>
<feature type="transmembrane region" description="Helical" evidence="1">
    <location>
        <begin position="87"/>
        <end position="104"/>
    </location>
</feature>
<organism evidence="2 3">
    <name type="scientific">Candidatus Daviesbacteria bacterium RIFOXYD1_FULL_41_10</name>
    <dbReference type="NCBI Taxonomy" id="1797801"/>
    <lineage>
        <taxon>Bacteria</taxon>
        <taxon>Candidatus Daviesiibacteriota</taxon>
    </lineage>
</organism>
<keyword evidence="1" id="KW-0812">Transmembrane</keyword>
<accession>A0A1F5MZX8</accession>
<keyword evidence="1" id="KW-0472">Membrane</keyword>
<gene>
    <name evidence="2" type="ORF">A2617_03165</name>
</gene>
<dbReference type="EMBL" id="MFEC01000030">
    <property type="protein sequence ID" value="OGE70914.1"/>
    <property type="molecule type" value="Genomic_DNA"/>
</dbReference>
<evidence type="ECO:0000256" key="1">
    <source>
        <dbReference type="SAM" id="Phobius"/>
    </source>
</evidence>
<proteinExistence type="predicted"/>
<evidence type="ECO:0000313" key="2">
    <source>
        <dbReference type="EMBL" id="OGE70914.1"/>
    </source>
</evidence>
<evidence type="ECO:0000313" key="3">
    <source>
        <dbReference type="Proteomes" id="UP000177135"/>
    </source>
</evidence>
<protein>
    <submittedName>
        <fullName evidence="2">Uncharacterized protein</fullName>
    </submittedName>
</protein>
<dbReference type="AlphaFoldDB" id="A0A1F5MZX8"/>
<comment type="caution">
    <text evidence="2">The sequence shown here is derived from an EMBL/GenBank/DDBJ whole genome shotgun (WGS) entry which is preliminary data.</text>
</comment>